<sequence length="149" mass="17213">MRYLNKVKCADLRKLRTDHDTFLGCHFSHSTMSAWLMSVKDGKDKDPNRPKPEHGLFLTNEQKEQELDDGILRNVFDVANVHRWLVLHFLFRNNGTCPCPKRQACRPAPAPIIIITETPPEEPTWQWPPAKPPPEEPPKRPPPEQPPKI</sequence>
<dbReference type="Proteomes" id="UP001626550">
    <property type="component" value="Unassembled WGS sequence"/>
</dbReference>
<feature type="region of interest" description="Disordered" evidence="1">
    <location>
        <begin position="117"/>
        <end position="149"/>
    </location>
</feature>
<evidence type="ECO:0000313" key="3">
    <source>
        <dbReference type="Proteomes" id="UP001626550"/>
    </source>
</evidence>
<organism evidence="2 3">
    <name type="scientific">Cichlidogyrus casuarinus</name>
    <dbReference type="NCBI Taxonomy" id="1844966"/>
    <lineage>
        <taxon>Eukaryota</taxon>
        <taxon>Metazoa</taxon>
        <taxon>Spiralia</taxon>
        <taxon>Lophotrochozoa</taxon>
        <taxon>Platyhelminthes</taxon>
        <taxon>Monogenea</taxon>
        <taxon>Monopisthocotylea</taxon>
        <taxon>Dactylogyridea</taxon>
        <taxon>Ancyrocephalidae</taxon>
        <taxon>Cichlidogyrus</taxon>
    </lineage>
</organism>
<comment type="caution">
    <text evidence="2">The sequence shown here is derived from an EMBL/GenBank/DDBJ whole genome shotgun (WGS) entry which is preliminary data.</text>
</comment>
<dbReference type="AlphaFoldDB" id="A0ABD2PI44"/>
<evidence type="ECO:0000256" key="1">
    <source>
        <dbReference type="SAM" id="MobiDB-lite"/>
    </source>
</evidence>
<protein>
    <submittedName>
        <fullName evidence="2">Uncharacterized protein</fullName>
    </submittedName>
</protein>
<feature type="compositionally biased region" description="Basic and acidic residues" evidence="1">
    <location>
        <begin position="133"/>
        <end position="142"/>
    </location>
</feature>
<feature type="compositionally biased region" description="Low complexity" evidence="1">
    <location>
        <begin position="117"/>
        <end position="128"/>
    </location>
</feature>
<name>A0ABD2PI44_9PLAT</name>
<keyword evidence="3" id="KW-1185">Reference proteome</keyword>
<gene>
    <name evidence="2" type="ORF">Ciccas_014507</name>
</gene>
<dbReference type="EMBL" id="JBJKFK010008733">
    <property type="protein sequence ID" value="KAL3306995.1"/>
    <property type="molecule type" value="Genomic_DNA"/>
</dbReference>
<proteinExistence type="predicted"/>
<evidence type="ECO:0000313" key="2">
    <source>
        <dbReference type="EMBL" id="KAL3306995.1"/>
    </source>
</evidence>
<reference evidence="2 3" key="1">
    <citation type="submission" date="2024-11" db="EMBL/GenBank/DDBJ databases">
        <title>Adaptive evolution of stress response genes in parasites aligns with host niche diversity.</title>
        <authorList>
            <person name="Hahn C."/>
            <person name="Resl P."/>
        </authorList>
    </citation>
    <scope>NUCLEOTIDE SEQUENCE [LARGE SCALE GENOMIC DNA]</scope>
    <source>
        <strain evidence="2">EGGRZ-B1_66</strain>
        <tissue evidence="2">Body</tissue>
    </source>
</reference>
<accession>A0ABD2PI44</accession>
<feature type="non-terminal residue" evidence="2">
    <location>
        <position position="149"/>
    </location>
</feature>